<dbReference type="InterPro" id="IPR027640">
    <property type="entry name" value="Kinesin-like_fam"/>
</dbReference>
<feature type="region of interest" description="Disordered" evidence="13">
    <location>
        <begin position="1"/>
        <end position="203"/>
    </location>
</feature>
<dbReference type="Pfam" id="PF00225">
    <property type="entry name" value="Kinesin"/>
    <property type="match status" value="1"/>
</dbReference>
<keyword evidence="7 12" id="KW-0175">Coiled coil</keyword>
<evidence type="ECO:0000256" key="2">
    <source>
        <dbReference type="ARBA" id="ARBA00010899"/>
    </source>
</evidence>
<evidence type="ECO:0000256" key="1">
    <source>
        <dbReference type="ARBA" id="ARBA00004245"/>
    </source>
</evidence>
<evidence type="ECO:0000256" key="12">
    <source>
        <dbReference type="SAM" id="Coils"/>
    </source>
</evidence>
<dbReference type="GO" id="GO:0008017">
    <property type="term" value="F:microtubule binding"/>
    <property type="evidence" value="ECO:0007669"/>
    <property type="project" value="InterPro"/>
</dbReference>
<dbReference type="STRING" id="698492.A0A0E9NAQ4"/>
<feature type="binding site" evidence="10">
    <location>
        <begin position="563"/>
        <end position="570"/>
    </location>
    <ligand>
        <name>ATP</name>
        <dbReference type="ChEBI" id="CHEBI:30616"/>
    </ligand>
</feature>
<dbReference type="PANTHER" id="PTHR47972:SF45">
    <property type="entry name" value="PROTEIN CLARET SEGREGATIONAL"/>
    <property type="match status" value="1"/>
</dbReference>
<name>A0A0E9NAQ4_SAICN</name>
<evidence type="ECO:0000256" key="8">
    <source>
        <dbReference type="ARBA" id="ARBA00023175"/>
    </source>
</evidence>
<dbReference type="GO" id="GO:0007018">
    <property type="term" value="P:microtubule-based movement"/>
    <property type="evidence" value="ECO:0007669"/>
    <property type="project" value="InterPro"/>
</dbReference>
<accession>A0A0E9NAQ4</accession>
<evidence type="ECO:0000256" key="3">
    <source>
        <dbReference type="ARBA" id="ARBA00022490"/>
    </source>
</evidence>
<reference evidence="15 16" key="2">
    <citation type="journal article" date="2014" name="J. Gen. Appl. Microbiol.">
        <title>The early diverging ascomycetous budding yeast Saitoella complicata has three histone deacetylases belonging to the Clr6, Hos2, and Rpd3 lineages.</title>
        <authorList>
            <person name="Nishida H."/>
            <person name="Matsumoto T."/>
            <person name="Kondo S."/>
            <person name="Hamamoto M."/>
            <person name="Yoshikawa H."/>
        </authorList>
    </citation>
    <scope>NUCLEOTIDE SEQUENCE [LARGE SCALE GENOMIC DNA]</scope>
    <source>
        <strain evidence="15 16">NRRL Y-17804</strain>
    </source>
</reference>
<keyword evidence="5 10" id="KW-0547">Nucleotide-binding</keyword>
<feature type="compositionally biased region" description="Low complexity" evidence="13">
    <location>
        <begin position="82"/>
        <end position="107"/>
    </location>
</feature>
<evidence type="ECO:0000256" key="13">
    <source>
        <dbReference type="SAM" id="MobiDB-lite"/>
    </source>
</evidence>
<keyword evidence="8 10" id="KW-0505">Motor protein</keyword>
<evidence type="ECO:0000256" key="5">
    <source>
        <dbReference type="ARBA" id="ARBA00022741"/>
    </source>
</evidence>
<evidence type="ECO:0000313" key="16">
    <source>
        <dbReference type="Proteomes" id="UP000033140"/>
    </source>
</evidence>
<evidence type="ECO:0000256" key="10">
    <source>
        <dbReference type="PROSITE-ProRule" id="PRU00283"/>
    </source>
</evidence>
<evidence type="ECO:0000256" key="6">
    <source>
        <dbReference type="ARBA" id="ARBA00022840"/>
    </source>
</evidence>
<evidence type="ECO:0000256" key="11">
    <source>
        <dbReference type="RuleBase" id="RU000394"/>
    </source>
</evidence>
<dbReference type="OMA" id="MCRVRPP"/>
<dbReference type="GO" id="GO:0090307">
    <property type="term" value="P:mitotic spindle assembly"/>
    <property type="evidence" value="ECO:0007669"/>
    <property type="project" value="UniProtKB-ARBA"/>
</dbReference>
<feature type="domain" description="Kinesin motor" evidence="14">
    <location>
        <begin position="467"/>
        <end position="804"/>
    </location>
</feature>
<dbReference type="FunFam" id="3.40.850.10:FF:000065">
    <property type="entry name" value="Kinesin-like protein"/>
    <property type="match status" value="1"/>
</dbReference>
<evidence type="ECO:0000256" key="4">
    <source>
        <dbReference type="ARBA" id="ARBA00022701"/>
    </source>
</evidence>
<sequence length="816" mass="89435">MEADLAGSRLPLPQGSVAPSKIPSPVKPTPLSESKSANIMPMDPPKMTTTGLKKVPVTGVTRPITTTATGTRKTLAERAGETRSMAAPPRPSSRTATSASATSATTTLKRSQSVKGISRVAAAATSISRTTTTRPASALGTARPPSAASTRPTSAAGTRPTSATSMRPGSSGSASSKTSTTTASAPGGTKAKRPAWDTKGRLEDMESAYAELRTQFVTSKASAETSTELLESERRRIAELELGRVTLTAQRDQLEADVARADRKVKELTEDLDAEKRARRMEAEDSERAIRMLRDDLERRERATIDELNRRFREEIATVESKAKRDIEDMQSRAEREIHDAFEKTRVEKERVHAELEIKDRELKTVKTEFASTQAAWEAERHITATLRQTVAEQSAAHLALETQTNALKARSDGLEGNVYEMHSTIQKLREELAEAQHKQQAAETQLITEETIRRKLHNQIQELKGNIRVFCRVRPPLEKELGMEGGLVEMKMEDQDSEGKEIELVGTEEKTAMGGVKAAKSWPFSFDKVFNAASANQEVFEEISQLVQSALDGYNVCIFAYGQTGSGKTYTMSSDDGMIPRAVHQIYSTAEALRNKGWTYTMEGQFLEIYNETINDLLGKAEEFDKKKHEIRHDKGTTIVTDLTSVPLDTPGRVATLLKRASNNRSVAATHANERSSRSHSVFMLHLRGTNSVTGEKSQGTLNLIDLAGSERLNHSGSFTGDRLKETQAINKSLSCLGDVIYALGSGKEGGHVPYRNSKLTYLLQNSLGGNSKTLMFVNISPLQQHLNETLCSLRFATKVNSTSIGVPKKRMINA</sequence>
<proteinExistence type="inferred from homology"/>
<keyword evidence="16" id="KW-1185">Reference proteome</keyword>
<feature type="compositionally biased region" description="Basic and acidic residues" evidence="13">
    <location>
        <begin position="194"/>
        <end position="203"/>
    </location>
</feature>
<evidence type="ECO:0000313" key="15">
    <source>
        <dbReference type="EMBL" id="GAO46952.1"/>
    </source>
</evidence>
<dbReference type="GO" id="GO:0005874">
    <property type="term" value="C:microtubule"/>
    <property type="evidence" value="ECO:0007669"/>
    <property type="project" value="UniProtKB-KW"/>
</dbReference>
<dbReference type="Gene3D" id="3.40.850.10">
    <property type="entry name" value="Kinesin motor domain"/>
    <property type="match status" value="1"/>
</dbReference>
<keyword evidence="3" id="KW-0963">Cytoplasm</keyword>
<keyword evidence="9" id="KW-0206">Cytoskeleton</keyword>
<comment type="subcellular location">
    <subcellularLocation>
        <location evidence="1">Cytoplasm</location>
        <location evidence="1">Cytoskeleton</location>
    </subcellularLocation>
</comment>
<organism evidence="15 16">
    <name type="scientific">Saitoella complicata (strain BCRC 22490 / CBS 7301 / JCM 7358 / NBRC 10748 / NRRL Y-17804)</name>
    <dbReference type="NCBI Taxonomy" id="698492"/>
    <lineage>
        <taxon>Eukaryota</taxon>
        <taxon>Fungi</taxon>
        <taxon>Dikarya</taxon>
        <taxon>Ascomycota</taxon>
        <taxon>Taphrinomycotina</taxon>
        <taxon>Taphrinomycotina incertae sedis</taxon>
        <taxon>Saitoella</taxon>
    </lineage>
</organism>
<dbReference type="InterPro" id="IPR019821">
    <property type="entry name" value="Kinesin_motor_CS"/>
</dbReference>
<dbReference type="SMART" id="SM00129">
    <property type="entry name" value="KISc"/>
    <property type="match status" value="1"/>
</dbReference>
<keyword evidence="6 10" id="KW-0067">ATP-binding</keyword>
<comment type="similarity">
    <text evidence="2">Belongs to the TRAFAC class myosin-kinesin ATPase superfamily. Kinesin family. KIN-14 subfamily.</text>
</comment>
<evidence type="ECO:0000256" key="7">
    <source>
        <dbReference type="ARBA" id="ARBA00023054"/>
    </source>
</evidence>
<reference evidence="15 16" key="3">
    <citation type="journal article" date="2015" name="Genome Announc.">
        <title>Draft Genome Sequence of the Archiascomycetous Yeast Saitoella complicata.</title>
        <authorList>
            <person name="Yamauchi K."/>
            <person name="Kondo S."/>
            <person name="Hamamoto M."/>
            <person name="Takahashi Y."/>
            <person name="Ogura Y."/>
            <person name="Hayashi T."/>
            <person name="Nishida H."/>
        </authorList>
    </citation>
    <scope>NUCLEOTIDE SEQUENCE [LARGE SCALE GENOMIC DNA]</scope>
    <source>
        <strain evidence="15 16">NRRL Y-17804</strain>
    </source>
</reference>
<dbReference type="SUPFAM" id="SSF52540">
    <property type="entry name" value="P-loop containing nucleoside triphosphate hydrolases"/>
    <property type="match status" value="1"/>
</dbReference>
<evidence type="ECO:0000256" key="9">
    <source>
        <dbReference type="ARBA" id="ARBA00023212"/>
    </source>
</evidence>
<feature type="coiled-coil region" evidence="12">
    <location>
        <begin position="419"/>
        <end position="446"/>
    </location>
</feature>
<dbReference type="PROSITE" id="PS50067">
    <property type="entry name" value="KINESIN_MOTOR_2"/>
    <property type="match status" value="1"/>
</dbReference>
<dbReference type="AlphaFoldDB" id="A0A0E9NAQ4"/>
<feature type="compositionally biased region" description="Low complexity" evidence="13">
    <location>
        <begin position="168"/>
        <end position="189"/>
    </location>
</feature>
<reference evidence="15 16" key="1">
    <citation type="journal article" date="2011" name="J. Gen. Appl. Microbiol.">
        <title>Draft genome sequencing of the enigmatic yeast Saitoella complicata.</title>
        <authorList>
            <person name="Nishida H."/>
            <person name="Hamamoto M."/>
            <person name="Sugiyama J."/>
        </authorList>
    </citation>
    <scope>NUCLEOTIDE SEQUENCE [LARGE SCALE GENOMIC DNA]</scope>
    <source>
        <strain evidence="15 16">NRRL Y-17804</strain>
    </source>
</reference>
<gene>
    <name evidence="15" type="ORF">G7K_1169-t1</name>
</gene>
<dbReference type="InterPro" id="IPR027417">
    <property type="entry name" value="P-loop_NTPase"/>
</dbReference>
<comment type="caution">
    <text evidence="15">The sequence shown here is derived from an EMBL/GenBank/DDBJ whole genome shotgun (WGS) entry which is preliminary data.</text>
</comment>
<dbReference type="GO" id="GO:0005524">
    <property type="term" value="F:ATP binding"/>
    <property type="evidence" value="ECO:0007669"/>
    <property type="project" value="UniProtKB-UniRule"/>
</dbReference>
<dbReference type="InterPro" id="IPR001752">
    <property type="entry name" value="Kinesin_motor_dom"/>
</dbReference>
<dbReference type="Proteomes" id="UP000033140">
    <property type="component" value="Unassembled WGS sequence"/>
</dbReference>
<protein>
    <recommendedName>
        <fullName evidence="11">Kinesin-like protein</fullName>
    </recommendedName>
</protein>
<dbReference type="PROSITE" id="PS00411">
    <property type="entry name" value="KINESIN_MOTOR_1"/>
    <property type="match status" value="1"/>
</dbReference>
<dbReference type="GO" id="GO:0008569">
    <property type="term" value="F:minus-end-directed microtubule motor activity"/>
    <property type="evidence" value="ECO:0007669"/>
    <property type="project" value="UniProtKB-ARBA"/>
</dbReference>
<dbReference type="InterPro" id="IPR036961">
    <property type="entry name" value="Kinesin_motor_dom_sf"/>
</dbReference>
<dbReference type="CDD" id="cd01366">
    <property type="entry name" value="KISc_C_terminal"/>
    <property type="match status" value="1"/>
</dbReference>
<keyword evidence="4 11" id="KW-0493">Microtubule</keyword>
<dbReference type="EMBL" id="BACD03000006">
    <property type="protein sequence ID" value="GAO46952.1"/>
    <property type="molecule type" value="Genomic_DNA"/>
</dbReference>
<feature type="compositionally biased region" description="Low complexity" evidence="13">
    <location>
        <begin position="56"/>
        <end position="73"/>
    </location>
</feature>
<dbReference type="PRINTS" id="PR00380">
    <property type="entry name" value="KINESINHEAVY"/>
</dbReference>
<dbReference type="PANTHER" id="PTHR47972">
    <property type="entry name" value="KINESIN-LIKE PROTEIN KLP-3"/>
    <property type="match status" value="1"/>
</dbReference>
<feature type="compositionally biased region" description="Low complexity" evidence="13">
    <location>
        <begin position="118"/>
        <end position="159"/>
    </location>
</feature>
<evidence type="ECO:0000259" key="14">
    <source>
        <dbReference type="PROSITE" id="PS50067"/>
    </source>
</evidence>
<feature type="coiled-coil region" evidence="12">
    <location>
        <begin position="237"/>
        <end position="303"/>
    </location>
</feature>